<dbReference type="Pfam" id="PF21133">
    <property type="entry name" value="CAA_C"/>
    <property type="match status" value="1"/>
</dbReference>
<evidence type="ECO:0000259" key="14">
    <source>
        <dbReference type="Pfam" id="PF01909"/>
    </source>
</evidence>
<dbReference type="Proteomes" id="UP000002061">
    <property type="component" value="Chromosome"/>
</dbReference>
<dbReference type="EC" id="2.7.7.72" evidence="12"/>
<dbReference type="GO" id="GO:0000287">
    <property type="term" value="F:magnesium ion binding"/>
    <property type="evidence" value="ECO:0007669"/>
    <property type="project" value="UniProtKB-UniRule"/>
</dbReference>
<feature type="binding site" evidence="12">
    <location>
        <position position="115"/>
    </location>
    <ligand>
        <name>Mg(2+)</name>
        <dbReference type="ChEBI" id="CHEBI:18420"/>
    </ligand>
</feature>
<dbReference type="GO" id="GO:0001680">
    <property type="term" value="P:tRNA 3'-terminal CCA addition"/>
    <property type="evidence" value="ECO:0007669"/>
    <property type="project" value="UniProtKB-UniRule"/>
</dbReference>
<feature type="coiled-coil region" evidence="13">
    <location>
        <begin position="4"/>
        <end position="38"/>
    </location>
</feature>
<dbReference type="OrthoDB" id="7378at2157"/>
<evidence type="ECO:0000256" key="5">
    <source>
        <dbReference type="ARBA" id="ARBA00022741"/>
    </source>
</evidence>
<dbReference type="InterPro" id="IPR008229">
    <property type="entry name" value="CCA-adding_arc"/>
</dbReference>
<dbReference type="PANTHER" id="PTHR39643">
    <property type="entry name" value="CCA-ADDING ENZYME"/>
    <property type="match status" value="1"/>
</dbReference>
<feature type="binding site" evidence="12">
    <location>
        <position position="158"/>
    </location>
    <ligand>
        <name>ATP</name>
        <dbReference type="ChEBI" id="CHEBI:30616"/>
    </ligand>
</feature>
<dbReference type="InterPro" id="IPR043519">
    <property type="entry name" value="NT_sf"/>
</dbReference>
<dbReference type="Gene3D" id="3.30.70.1550">
    <property type="entry name" value="Archaeal tRNA CCA-adding enzyme catalytic domain"/>
    <property type="match status" value="1"/>
</dbReference>
<feature type="binding site" evidence="12">
    <location>
        <position position="167"/>
    </location>
    <ligand>
        <name>CTP</name>
        <dbReference type="ChEBI" id="CHEBI:37563"/>
    </ligand>
</feature>
<evidence type="ECO:0000256" key="12">
    <source>
        <dbReference type="HAMAP-Rule" id="MF_01264"/>
    </source>
</evidence>
<keyword evidence="13" id="KW-0175">Coiled coil</keyword>
<evidence type="ECO:0000256" key="13">
    <source>
        <dbReference type="SAM" id="Coils"/>
    </source>
</evidence>
<evidence type="ECO:0000256" key="1">
    <source>
        <dbReference type="ARBA" id="ARBA00022679"/>
    </source>
</evidence>
<feature type="binding site" evidence="12">
    <location>
        <position position="48"/>
    </location>
    <ligand>
        <name>CTP</name>
        <dbReference type="ChEBI" id="CHEBI:37563"/>
    </ligand>
</feature>
<gene>
    <name evidence="12" type="primary">cca</name>
    <name evidence="17" type="ordered locus">Metin_1432</name>
</gene>
<sequence length="424" mass="50055">MKFLKKILEEVKPSEEEVRELKEVANKVIDKIKEFSDNSVLEVLHLGSSARNTNLKNDFDIDIFVLFDKSLSIEELERKGLELGKKALESLGGSYVISYASHPYVKGKLGKYNIDIVPCYKIEFGEKIISAVDRTPLHHKFLVERLNEKLCDEVRLLKAFLKSLNIYGSDVKTKGFSGYLCELLILKYGSFLNLLQDAQNWRLRKVIILDDIYKIYENPKFKEFDDPLIVYDPTDLNRNVASPLSKENFCKFVYYSWLFLSEPKEEFFYNYHKRLEEELNEREHGFIVKLEFPKEEVDDIVYPQLEKLEKSINKHIIKNDFVPIRSKCYTTDNYCYIEWEFLVYELPNVKVIEGPPIFAKERVKSFIRKHKKTFVKDCKLCCYEERKYKNVLELFKDILNKKVPIAKTKHISLEKGKLIWSQVQ</sequence>
<keyword evidence="4 12" id="KW-0479">Metal-binding</keyword>
<dbReference type="InterPro" id="IPR006116">
    <property type="entry name" value="NT_2-5OAS_ClassI-CCAase"/>
</dbReference>
<dbReference type="InterPro" id="IPR002934">
    <property type="entry name" value="Polymerase_NTP_transf_dom"/>
</dbReference>
<keyword evidence="5 12" id="KW-0547">Nucleotide-binding</keyword>
<comment type="catalytic activity">
    <reaction evidence="11">
        <text>L-tyrosyl-[protein] + ATP = O-(5'-adenylyl)-L-tyrosyl-[protein] + diphosphate</text>
        <dbReference type="Rhea" id="RHEA:54288"/>
        <dbReference type="Rhea" id="RHEA-COMP:10136"/>
        <dbReference type="Rhea" id="RHEA-COMP:13846"/>
        <dbReference type="ChEBI" id="CHEBI:30616"/>
        <dbReference type="ChEBI" id="CHEBI:33019"/>
        <dbReference type="ChEBI" id="CHEBI:46858"/>
        <dbReference type="ChEBI" id="CHEBI:83624"/>
        <dbReference type="EC" id="2.7.7.108"/>
    </reaction>
</comment>
<evidence type="ECO:0000256" key="2">
    <source>
        <dbReference type="ARBA" id="ARBA00022694"/>
    </source>
</evidence>
<keyword evidence="8 12" id="KW-0460">Magnesium</keyword>
<keyword evidence="7 12" id="KW-0067">ATP-binding</keyword>
<feature type="binding site" evidence="12">
    <location>
        <position position="48"/>
    </location>
    <ligand>
        <name>ATP</name>
        <dbReference type="ChEBI" id="CHEBI:30616"/>
    </ligand>
</feature>
<feature type="domain" description="CCA-adding enzyme C-terminal" evidence="16">
    <location>
        <begin position="287"/>
        <end position="402"/>
    </location>
</feature>
<dbReference type="Gene3D" id="1.10.1410.30">
    <property type="entry name" value="CCA tRNA nucleotidyltransferase, domain 2"/>
    <property type="match status" value="1"/>
</dbReference>
<keyword evidence="6 12" id="KW-0692">RNA repair</keyword>
<organism evidence="17 18">
    <name type="scientific">Methanocaldococcus infernus (strain DSM 11812 / JCM 15783 / ME)</name>
    <dbReference type="NCBI Taxonomy" id="573063"/>
    <lineage>
        <taxon>Archaea</taxon>
        <taxon>Methanobacteriati</taxon>
        <taxon>Methanobacteriota</taxon>
        <taxon>Methanomada group</taxon>
        <taxon>Methanococci</taxon>
        <taxon>Methanococcales</taxon>
        <taxon>Methanocaldococcaceae</taxon>
        <taxon>Methanocaldococcus</taxon>
    </lineage>
</organism>
<comment type="subunit">
    <text evidence="12">Homodimer.</text>
</comment>
<dbReference type="Pfam" id="PF09249">
    <property type="entry name" value="tRNA_NucTransf2"/>
    <property type="match status" value="1"/>
</dbReference>
<feature type="binding site" evidence="12">
    <location>
        <position position="138"/>
    </location>
    <ligand>
        <name>ATP</name>
        <dbReference type="ChEBI" id="CHEBI:30616"/>
    </ligand>
</feature>
<evidence type="ECO:0000256" key="4">
    <source>
        <dbReference type="ARBA" id="ARBA00022723"/>
    </source>
</evidence>
<dbReference type="Gene3D" id="3.30.460.10">
    <property type="entry name" value="Beta Polymerase, domain 2"/>
    <property type="match status" value="1"/>
</dbReference>
<dbReference type="GO" id="GO:0004810">
    <property type="term" value="F:CCA tRNA nucleotidyltransferase activity"/>
    <property type="evidence" value="ECO:0007669"/>
    <property type="project" value="UniProtKB-UniRule"/>
</dbReference>
<dbReference type="GO" id="GO:0070733">
    <property type="term" value="F:AMPylase activity"/>
    <property type="evidence" value="ECO:0007669"/>
    <property type="project" value="UniProtKB-EC"/>
</dbReference>
<dbReference type="InterPro" id="IPR015329">
    <property type="entry name" value="tRNA_NucTransf2"/>
</dbReference>
<dbReference type="HOGENOM" id="CLU_044679_1_0_2"/>
<dbReference type="PIRSF" id="PIRSF005335">
    <property type="entry name" value="CCA_arch"/>
    <property type="match status" value="1"/>
</dbReference>
<feature type="binding site" evidence="12">
    <location>
        <position position="60"/>
    </location>
    <ligand>
        <name>Mg(2+)</name>
        <dbReference type="ChEBI" id="CHEBI:18420"/>
    </ligand>
</feature>
<evidence type="ECO:0000256" key="9">
    <source>
        <dbReference type="ARBA" id="ARBA00022884"/>
    </source>
</evidence>
<dbReference type="SUPFAM" id="SSF55003">
    <property type="entry name" value="PAP/Archaeal CCA-adding enzyme, C-terminal domain"/>
    <property type="match status" value="1"/>
</dbReference>
<evidence type="ECO:0000256" key="11">
    <source>
        <dbReference type="ARBA" id="ARBA00048696"/>
    </source>
</evidence>
<feature type="domain" description="tRNA nucleotidyltransferase substrate binding" evidence="15">
    <location>
        <begin position="152"/>
        <end position="269"/>
    </location>
</feature>
<evidence type="ECO:0000256" key="10">
    <source>
        <dbReference type="ARBA" id="ARBA00047518"/>
    </source>
</evidence>
<evidence type="ECO:0000313" key="17">
    <source>
        <dbReference type="EMBL" id="ADG14080.1"/>
    </source>
</evidence>
<dbReference type="SUPFAM" id="SSF81631">
    <property type="entry name" value="PAP/OAS1 substrate-binding domain"/>
    <property type="match status" value="1"/>
</dbReference>
<evidence type="ECO:0000313" key="18">
    <source>
        <dbReference type="Proteomes" id="UP000002061"/>
    </source>
</evidence>
<dbReference type="GO" id="GO:0160016">
    <property type="term" value="F:CCACCA tRNA nucleotidyltransferase activity"/>
    <property type="evidence" value="ECO:0007669"/>
    <property type="project" value="RHEA"/>
</dbReference>
<feature type="binding site" evidence="12">
    <location>
        <position position="167"/>
    </location>
    <ligand>
        <name>ATP</name>
        <dbReference type="ChEBI" id="CHEBI:30616"/>
    </ligand>
</feature>
<dbReference type="CDD" id="cd05400">
    <property type="entry name" value="NT_2-5OAS_ClassI-CCAase"/>
    <property type="match status" value="1"/>
</dbReference>
<dbReference type="GO" id="GO:0000049">
    <property type="term" value="F:tRNA binding"/>
    <property type="evidence" value="ECO:0007669"/>
    <property type="project" value="UniProtKB-UniRule"/>
</dbReference>
<dbReference type="RefSeq" id="WP_013100825.1">
    <property type="nucleotide sequence ID" value="NC_014122.1"/>
</dbReference>
<comment type="function">
    <text evidence="12">Catalyzes the addition and repair of the essential 3'-terminal CCA sequence in tRNAs without using a nucleic acid template. Adds these three nucleotides in the order of C, C, and A to the tRNA nucleotide-73, using CTP and ATP as substrates and producing inorganic pyrophosphate. tRNA 3'-terminal CCA addition is required both for tRNA processing and repair. Also involved in tRNA surveillance by mediating tandem CCA addition to generate a CCACCA at the 3' terminus of unstable tRNAs. While stable tRNAs receive only 3'-terminal CCA, unstable tRNAs are marked with CCACCA and rapidly degraded.</text>
</comment>
<evidence type="ECO:0000256" key="6">
    <source>
        <dbReference type="ARBA" id="ARBA00022800"/>
    </source>
</evidence>
<feature type="domain" description="Polymerase nucleotidyl transferase" evidence="14">
    <location>
        <begin position="29"/>
        <end position="138"/>
    </location>
</feature>
<comment type="catalytic activity">
    <reaction evidence="12">
        <text>a tRNA with a 3' CCA end + 2 CTP + ATP = a tRNA with a 3' CCACCA end + 3 diphosphate</text>
        <dbReference type="Rhea" id="RHEA:76235"/>
        <dbReference type="Rhea" id="RHEA-COMP:10468"/>
        <dbReference type="Rhea" id="RHEA-COMP:18655"/>
        <dbReference type="ChEBI" id="CHEBI:30616"/>
        <dbReference type="ChEBI" id="CHEBI:33019"/>
        <dbReference type="ChEBI" id="CHEBI:37563"/>
        <dbReference type="ChEBI" id="CHEBI:83071"/>
        <dbReference type="ChEBI" id="CHEBI:195187"/>
    </reaction>
</comment>
<accession>D5VU27</accession>
<proteinExistence type="inferred from homology"/>
<dbReference type="KEGG" id="mif:Metin_1432"/>
<protein>
    <recommendedName>
        <fullName evidence="12">CCA-adding enzyme</fullName>
        <ecNumber evidence="12">2.7.7.72</ecNumber>
    </recommendedName>
    <alternativeName>
        <fullName evidence="12">CCA tRNA nucleotidyltransferase</fullName>
    </alternativeName>
    <alternativeName>
        <fullName evidence="12">tRNA CCA-pyrophosphorylase</fullName>
    </alternativeName>
    <alternativeName>
        <fullName evidence="12">tRNA adenylyl-/cytidylyl- transferase</fullName>
    </alternativeName>
    <alternativeName>
        <fullName evidence="12">tRNA nucleotidyltransferase</fullName>
    </alternativeName>
    <alternativeName>
        <fullName evidence="12">tRNA-NT</fullName>
    </alternativeName>
</protein>
<dbReference type="PANTHER" id="PTHR39643:SF1">
    <property type="entry name" value="CCA-ADDING ENZYME"/>
    <property type="match status" value="1"/>
</dbReference>
<comment type="catalytic activity">
    <reaction evidence="10">
        <text>O-(5'-adenylyl)-L-tyrosyl-[protein] + ATP = O-[5'-(adenylyl-(5'-&gt;3')-adenylyl)]-L-tyrosyl-[protein] + diphosphate</text>
        <dbReference type="Rhea" id="RHEA:66528"/>
        <dbReference type="Rhea" id="RHEA-COMP:13846"/>
        <dbReference type="Rhea" id="RHEA-COMP:17046"/>
        <dbReference type="ChEBI" id="CHEBI:30616"/>
        <dbReference type="ChEBI" id="CHEBI:33019"/>
        <dbReference type="ChEBI" id="CHEBI:83624"/>
        <dbReference type="ChEBI" id="CHEBI:167160"/>
    </reaction>
</comment>
<feature type="binding site" evidence="12">
    <location>
        <position position="158"/>
    </location>
    <ligand>
        <name>CTP</name>
        <dbReference type="ChEBI" id="CHEBI:37563"/>
    </ligand>
</feature>
<comment type="similarity">
    <text evidence="12">Belongs to the tRNA nucleotidyltransferase/poly(A) polymerase family. Archaeal CCA-adding enzyme subfamily.</text>
</comment>
<name>D5VU27_METIM</name>
<feature type="binding site" evidence="12">
    <location>
        <position position="138"/>
    </location>
    <ligand>
        <name>CTP</name>
        <dbReference type="ChEBI" id="CHEBI:37563"/>
    </ligand>
</feature>
<dbReference type="eggNOG" id="arCOG04249">
    <property type="taxonomic scope" value="Archaea"/>
</dbReference>
<feature type="binding site" evidence="12">
    <location>
        <position position="51"/>
    </location>
    <ligand>
        <name>CTP</name>
        <dbReference type="ChEBI" id="CHEBI:37563"/>
    </ligand>
</feature>
<keyword evidence="18" id="KW-1185">Reference proteome</keyword>
<keyword evidence="1 12" id="KW-0808">Transferase</keyword>
<evidence type="ECO:0000256" key="3">
    <source>
        <dbReference type="ARBA" id="ARBA00022695"/>
    </source>
</evidence>
<feature type="binding site" evidence="12">
    <location>
        <position position="51"/>
    </location>
    <ligand>
        <name>ATP</name>
        <dbReference type="ChEBI" id="CHEBI:30616"/>
    </ligand>
</feature>
<dbReference type="AlphaFoldDB" id="D5VU27"/>
<dbReference type="SUPFAM" id="SSF81301">
    <property type="entry name" value="Nucleotidyltransferase"/>
    <property type="match status" value="1"/>
</dbReference>
<evidence type="ECO:0000256" key="7">
    <source>
        <dbReference type="ARBA" id="ARBA00022840"/>
    </source>
</evidence>
<comment type="cofactor">
    <cofactor evidence="12">
        <name>Mg(2+)</name>
        <dbReference type="ChEBI" id="CHEBI:18420"/>
    </cofactor>
</comment>
<dbReference type="HAMAP" id="MF_01264">
    <property type="entry name" value="CCA_arch"/>
    <property type="match status" value="1"/>
</dbReference>
<comment type="catalytic activity">
    <reaction evidence="12">
        <text>a tRNA precursor + 2 CTP + ATP = a tRNA with a 3' CCA end + 3 diphosphate</text>
        <dbReference type="Rhea" id="RHEA:14433"/>
        <dbReference type="Rhea" id="RHEA-COMP:10465"/>
        <dbReference type="Rhea" id="RHEA-COMP:10468"/>
        <dbReference type="ChEBI" id="CHEBI:30616"/>
        <dbReference type="ChEBI" id="CHEBI:33019"/>
        <dbReference type="ChEBI" id="CHEBI:37563"/>
        <dbReference type="ChEBI" id="CHEBI:74896"/>
        <dbReference type="ChEBI" id="CHEBI:83071"/>
        <dbReference type="EC" id="2.7.7.72"/>
    </reaction>
</comment>
<keyword evidence="2 12" id="KW-0819">tRNA processing</keyword>
<dbReference type="GO" id="GO:0005524">
    <property type="term" value="F:ATP binding"/>
    <property type="evidence" value="ECO:0007669"/>
    <property type="project" value="UniProtKB-UniRule"/>
</dbReference>
<dbReference type="STRING" id="573063.Metin_1432"/>
<dbReference type="NCBIfam" id="TIGR03671">
    <property type="entry name" value="cca_archaeal"/>
    <property type="match status" value="1"/>
</dbReference>
<dbReference type="Gene3D" id="3.30.70.590">
    <property type="entry name" value="Poly(A) polymerase predicted RNA binding domain"/>
    <property type="match status" value="1"/>
</dbReference>
<dbReference type="InterPro" id="IPR011068">
    <property type="entry name" value="NuclTrfase_I-like_C"/>
</dbReference>
<evidence type="ECO:0000259" key="16">
    <source>
        <dbReference type="Pfam" id="PF21133"/>
    </source>
</evidence>
<keyword evidence="3 12" id="KW-0548">Nucleotidyltransferase</keyword>
<dbReference type="Pfam" id="PF01909">
    <property type="entry name" value="NTP_transf_2"/>
    <property type="match status" value="1"/>
</dbReference>
<dbReference type="GeneID" id="9132471"/>
<dbReference type="EMBL" id="CP002009">
    <property type="protein sequence ID" value="ADG14080.1"/>
    <property type="molecule type" value="Genomic_DNA"/>
</dbReference>
<dbReference type="PROSITE" id="PS50152">
    <property type="entry name" value="25A_SYNTH_3"/>
    <property type="match status" value="1"/>
</dbReference>
<dbReference type="InterPro" id="IPR042090">
    <property type="entry name" value="CCA_tRNA_nucleotrans_2"/>
</dbReference>
<feature type="binding site" evidence="12">
    <location>
        <position position="62"/>
    </location>
    <ligand>
        <name>Mg(2+)</name>
        <dbReference type="ChEBI" id="CHEBI:18420"/>
    </ligand>
</feature>
<keyword evidence="9 12" id="KW-0694">RNA-binding</keyword>
<comment type="miscellaneous">
    <text evidence="12">A single active site specifically recognizes both ATP and CTP and is responsible for their addition.</text>
</comment>
<reference evidence="17" key="1">
    <citation type="submission" date="2010-04" db="EMBL/GenBank/DDBJ databases">
        <title>Complete sequence of Methanocaldococcus infernus ME.</title>
        <authorList>
            <consortium name="US DOE Joint Genome Institute"/>
            <person name="Lucas S."/>
            <person name="Copeland A."/>
            <person name="Lapidus A."/>
            <person name="Cheng J.-F."/>
            <person name="Bruce D."/>
            <person name="Goodwin L."/>
            <person name="Pitluck S."/>
            <person name="Munk A.C."/>
            <person name="Detter J.C."/>
            <person name="Han C."/>
            <person name="Tapia R."/>
            <person name="Land M."/>
            <person name="Hauser L."/>
            <person name="Kyrpides N."/>
            <person name="Mikhailova N."/>
            <person name="Sieprawska-Lupa M."/>
            <person name="Whitman W.B."/>
            <person name="Woyke T."/>
        </authorList>
    </citation>
    <scope>NUCLEOTIDE SEQUENCE [LARGE SCALE GENOMIC DNA]</scope>
    <source>
        <strain evidence="17">ME</strain>
    </source>
</reference>
<dbReference type="InterPro" id="IPR048833">
    <property type="entry name" value="CAA_C"/>
</dbReference>
<evidence type="ECO:0000259" key="15">
    <source>
        <dbReference type="Pfam" id="PF09249"/>
    </source>
</evidence>
<evidence type="ECO:0000256" key="8">
    <source>
        <dbReference type="ARBA" id="ARBA00022842"/>
    </source>
</evidence>
<dbReference type="GO" id="GO:0042245">
    <property type="term" value="P:RNA repair"/>
    <property type="evidence" value="ECO:0007669"/>
    <property type="project" value="UniProtKB-KW"/>
</dbReference>